<feature type="domain" description="Histidine kinase/HSP90-like ATPase" evidence="2">
    <location>
        <begin position="49"/>
        <end position="136"/>
    </location>
</feature>
<dbReference type="InterPro" id="IPR003594">
    <property type="entry name" value="HATPase_dom"/>
</dbReference>
<dbReference type="EMBL" id="JANUGP010000015">
    <property type="protein sequence ID" value="MCS0603588.1"/>
    <property type="molecule type" value="Genomic_DNA"/>
</dbReference>
<name>A0ABT2B6K8_9ACTN</name>
<dbReference type="InterPro" id="IPR036890">
    <property type="entry name" value="HATPase_C_sf"/>
</dbReference>
<dbReference type="InterPro" id="IPR050267">
    <property type="entry name" value="Anti-sigma-factor_SerPK"/>
</dbReference>
<dbReference type="GO" id="GO:0005524">
    <property type="term" value="F:ATP binding"/>
    <property type="evidence" value="ECO:0007669"/>
    <property type="project" value="UniProtKB-KW"/>
</dbReference>
<protein>
    <submittedName>
        <fullName evidence="3">ATP-binding protein</fullName>
    </submittedName>
</protein>
<reference evidence="3 4" key="1">
    <citation type="submission" date="2022-08" db="EMBL/GenBank/DDBJ databases">
        <authorList>
            <person name="Somphong A."/>
            <person name="Phongsopitanun W."/>
        </authorList>
    </citation>
    <scope>NUCLEOTIDE SEQUENCE [LARGE SCALE GENOMIC DNA]</scope>
    <source>
        <strain evidence="3 4">LP11</strain>
    </source>
</reference>
<dbReference type="PANTHER" id="PTHR35526:SF3">
    <property type="entry name" value="ANTI-SIGMA-F FACTOR RSBW"/>
    <property type="match status" value="1"/>
</dbReference>
<keyword evidence="1" id="KW-0808">Transferase</keyword>
<dbReference type="CDD" id="cd16936">
    <property type="entry name" value="HATPase_RsbW-like"/>
    <property type="match status" value="1"/>
</dbReference>
<dbReference type="SUPFAM" id="SSF55874">
    <property type="entry name" value="ATPase domain of HSP90 chaperone/DNA topoisomerase II/histidine kinase"/>
    <property type="match status" value="1"/>
</dbReference>
<dbReference type="Proteomes" id="UP001205612">
    <property type="component" value="Unassembled WGS sequence"/>
</dbReference>
<evidence type="ECO:0000313" key="4">
    <source>
        <dbReference type="Proteomes" id="UP001205612"/>
    </source>
</evidence>
<keyword evidence="3" id="KW-0547">Nucleotide-binding</keyword>
<dbReference type="Pfam" id="PF02518">
    <property type="entry name" value="HATPase_c"/>
    <property type="match status" value="1"/>
</dbReference>
<organism evidence="3 4">
    <name type="scientific">Streptomyces pyxinicus</name>
    <dbReference type="NCBI Taxonomy" id="2970331"/>
    <lineage>
        <taxon>Bacteria</taxon>
        <taxon>Bacillati</taxon>
        <taxon>Actinomycetota</taxon>
        <taxon>Actinomycetes</taxon>
        <taxon>Kitasatosporales</taxon>
        <taxon>Streptomycetaceae</taxon>
        <taxon>Streptomyces</taxon>
    </lineage>
</organism>
<gene>
    <name evidence="3" type="ORF">NX794_20565</name>
</gene>
<sequence>MTDGERPLQVTVELDGSGACIAEARHLTLGFLEQARTDHCLDVSQRTADLAQLVVSELVTNAGKYAPGPALMDLRVEGGMVEIAVWDSAPVLPEARAADAGRVGQHGLEIVKAVAHSLEAEPTTVGKRITARLPLADGHDTPLTVGA</sequence>
<proteinExistence type="predicted"/>
<accession>A0ABT2B6K8</accession>
<dbReference type="PANTHER" id="PTHR35526">
    <property type="entry name" value="ANTI-SIGMA-F FACTOR RSBW-RELATED"/>
    <property type="match status" value="1"/>
</dbReference>
<keyword evidence="1" id="KW-0418">Kinase</keyword>
<comment type="caution">
    <text evidence="3">The sequence shown here is derived from an EMBL/GenBank/DDBJ whole genome shotgun (WGS) entry which is preliminary data.</text>
</comment>
<evidence type="ECO:0000256" key="1">
    <source>
        <dbReference type="ARBA" id="ARBA00022527"/>
    </source>
</evidence>
<keyword evidence="4" id="KW-1185">Reference proteome</keyword>
<dbReference type="RefSeq" id="WP_258780066.1">
    <property type="nucleotide sequence ID" value="NZ_JANUGP010000015.1"/>
</dbReference>
<keyword evidence="1" id="KW-0723">Serine/threonine-protein kinase</keyword>
<keyword evidence="3" id="KW-0067">ATP-binding</keyword>
<evidence type="ECO:0000259" key="2">
    <source>
        <dbReference type="Pfam" id="PF02518"/>
    </source>
</evidence>
<evidence type="ECO:0000313" key="3">
    <source>
        <dbReference type="EMBL" id="MCS0603588.1"/>
    </source>
</evidence>
<dbReference type="Gene3D" id="3.30.565.10">
    <property type="entry name" value="Histidine kinase-like ATPase, C-terminal domain"/>
    <property type="match status" value="1"/>
</dbReference>